<organism evidence="4 5">
    <name type="scientific">Cystobacter fuscus (strain ATCC 25194 / DSM 2262 / NBRC 100088 / M29)</name>
    <dbReference type="NCBI Taxonomy" id="1242864"/>
    <lineage>
        <taxon>Bacteria</taxon>
        <taxon>Pseudomonadati</taxon>
        <taxon>Myxococcota</taxon>
        <taxon>Myxococcia</taxon>
        <taxon>Myxococcales</taxon>
        <taxon>Cystobacterineae</taxon>
        <taxon>Archangiaceae</taxon>
        <taxon>Cystobacter</taxon>
    </lineage>
</organism>
<dbReference type="InterPro" id="IPR011043">
    <property type="entry name" value="Gal_Oxase/kelch_b-propeller"/>
</dbReference>
<dbReference type="Proteomes" id="UP000011682">
    <property type="component" value="Unassembled WGS sequence"/>
</dbReference>
<keyword evidence="1" id="KW-0880">Kelch repeat</keyword>
<dbReference type="Gene3D" id="2.60.40.10">
    <property type="entry name" value="Immunoglobulins"/>
    <property type="match status" value="1"/>
</dbReference>
<protein>
    <submittedName>
        <fullName evidence="4">High-affinity leucine-specific transport system, periplasmic binding protein LivK</fullName>
    </submittedName>
</protein>
<feature type="region of interest" description="Disordered" evidence="3">
    <location>
        <begin position="184"/>
        <end position="209"/>
    </location>
</feature>
<dbReference type="PANTHER" id="PTHR46344">
    <property type="entry name" value="OS02G0202900 PROTEIN"/>
    <property type="match status" value="1"/>
</dbReference>
<dbReference type="AlphaFoldDB" id="S9P531"/>
<reference evidence="4" key="1">
    <citation type="submission" date="2013-05" db="EMBL/GenBank/DDBJ databases">
        <title>Genome assembly of Cystobacter fuscus DSM 2262.</title>
        <authorList>
            <person name="Sharma G."/>
            <person name="Khatri I."/>
            <person name="Kaur C."/>
            <person name="Mayilraj S."/>
            <person name="Subramanian S."/>
        </authorList>
    </citation>
    <scope>NUCLEOTIDE SEQUENCE [LARGE SCALE GENOMIC DNA]</scope>
    <source>
        <strain evidence="4">DSM 2262</strain>
    </source>
</reference>
<dbReference type="SMART" id="SM00612">
    <property type="entry name" value="Kelch"/>
    <property type="match status" value="6"/>
</dbReference>
<keyword evidence="5" id="KW-1185">Reference proteome</keyword>
<dbReference type="EMBL" id="ANAH02000025">
    <property type="protein sequence ID" value="EPX58311.1"/>
    <property type="molecule type" value="Genomic_DNA"/>
</dbReference>
<comment type="caution">
    <text evidence="4">The sequence shown here is derived from an EMBL/GenBank/DDBJ whole genome shotgun (WGS) entry which is preliminary data.</text>
</comment>
<dbReference type="InterPro" id="IPR006652">
    <property type="entry name" value="Kelch_1"/>
</dbReference>
<dbReference type="Pfam" id="PF24681">
    <property type="entry name" value="Kelch_KLHDC2_KLHL20_DRC7"/>
    <property type="match status" value="1"/>
</dbReference>
<sequence>MANPPSFLLHCRVFKSRGGFMKRAFIPWMLALTVALLAGCSASSSETGSARFAVSVPQALSSEIARVSVTSSASDIPSVTLELAPTQGIWGGTLGNIPAGAHRSFQARAFDASGILLFQGAASGVTLSENQTTLVAITLQEVNPPPAFDNEAPLIDFLEASAISVPVGGSLSLVASAHDPNPGDTLSHDWTATAGSFSSPSESSTSWTAPASTGIQTLTLTVTDSRGLSARVVLAIQVSFHGGAGEAQLSIAFNSSPRVASLTASPTRLPVGQTTSVSVSASDPDGDSLSYSWSASCAGSWTNASSHSARFTPSLLPAGACNNCRLTVAVSDGHGGLNTGTVALCISNTPPSHQFPPDILRTYRSSDSASPGQVLTYEVVASDPQGSALSFNWEASTGALDPPSHDAFRSRVTWTAPSCVSASTPPSITVTVINAFYRTATRSFAVTGLPAYPPPVGSWARTGSMVQPRRAHRATVLPDGKVLVSGGVLEEFELDAYSYKTAEVYDPATGTWSLTGSMAGERAYHTTTLLPDGKVLVVGGTGLDAMEGTIGGVETAEVYDPATGAWTATGSMADERTHHTATPLPDGKVLVVGGSNRSTTELYDPATGTWSATGSMASPRYDHTATLLPDGKVLVAGGWSGTSFLATAEVYDPATGTWSATGSMASSREGHTATPLSDGKVLVVGGRNLPTAEVYDPATGTWSATGSMAEAHFTHTATRLPDGKVLVVGGFGGIEASQVTAEVYDPATGTWRLAAPMLIARQNLAAVLLPDGKLLIAGGHIVDGDIQLAAAELFTP</sequence>
<dbReference type="Pfam" id="PF01344">
    <property type="entry name" value="Kelch_1"/>
    <property type="match status" value="1"/>
</dbReference>
<evidence type="ECO:0000256" key="1">
    <source>
        <dbReference type="ARBA" id="ARBA00022441"/>
    </source>
</evidence>
<dbReference type="InterPro" id="IPR013783">
    <property type="entry name" value="Ig-like_fold"/>
</dbReference>
<dbReference type="Gene3D" id="2.130.10.80">
    <property type="entry name" value="Galactose oxidase/kelch, beta-propeller"/>
    <property type="match status" value="4"/>
</dbReference>
<evidence type="ECO:0000256" key="2">
    <source>
        <dbReference type="ARBA" id="ARBA00022737"/>
    </source>
</evidence>
<keyword evidence="2" id="KW-0677">Repeat</keyword>
<dbReference type="InterPro" id="IPR037293">
    <property type="entry name" value="Gal_Oxidase_central_sf"/>
</dbReference>
<dbReference type="SUPFAM" id="SSF50965">
    <property type="entry name" value="Galactose oxidase, central domain"/>
    <property type="match status" value="2"/>
</dbReference>
<feature type="compositionally biased region" description="Low complexity" evidence="3">
    <location>
        <begin position="192"/>
        <end position="209"/>
    </location>
</feature>
<proteinExistence type="predicted"/>
<dbReference type="eggNOG" id="COG3055">
    <property type="taxonomic scope" value="Bacteria"/>
</dbReference>
<dbReference type="InterPro" id="IPR035986">
    <property type="entry name" value="PKD_dom_sf"/>
</dbReference>
<accession>S9P531</accession>
<evidence type="ECO:0000256" key="3">
    <source>
        <dbReference type="SAM" id="MobiDB-lite"/>
    </source>
</evidence>
<name>S9P531_CYSF2</name>
<evidence type="ECO:0000313" key="5">
    <source>
        <dbReference type="Proteomes" id="UP000011682"/>
    </source>
</evidence>
<evidence type="ECO:0000313" key="4">
    <source>
        <dbReference type="EMBL" id="EPX58311.1"/>
    </source>
</evidence>
<dbReference type="PANTHER" id="PTHR46344:SF27">
    <property type="entry name" value="KELCH REPEAT SUPERFAMILY PROTEIN"/>
    <property type="match status" value="1"/>
</dbReference>
<gene>
    <name evidence="4" type="ORF">D187_004067</name>
</gene>
<dbReference type="SUPFAM" id="SSF49299">
    <property type="entry name" value="PKD domain"/>
    <property type="match status" value="1"/>
</dbReference>
<dbReference type="Pfam" id="PF17963">
    <property type="entry name" value="Big_9"/>
    <property type="match status" value="1"/>
</dbReference>